<sequence length="348" mass="37700">MVKNVTVFGAGLMGAGIAQVAAQNGFKVVLADVTEKALENGFSIIQKSLGRVAKKKFAGREGEIEGWTGEVLSNIGTATDAGEAVSTSDLVVEAIVENLNTKRSLFGFLDGKADPRCIFASNTSSFSIGDIAGTCREERLTRFAGFHFFNPVPAMRLVEVIKTRHTSQETFDTLVAVAKKMEKVPVSAKDTPGFITGRLLIPYMLEAIRMAERGDASPQDIDTAMELGAGYPMGPFKLLDLVGLDTTTFISNGWREKAERGEIPKELVAKIPMLQKLVDEGKLGRKTGRGFYDRYLAHEADEVRAGSTPLKDDTRAPRGEKGGACANDMRAAPRMRIQFEHPTSPILA</sequence>
<protein>
    <submittedName>
        <fullName evidence="1">Uncharacterized protein</fullName>
    </submittedName>
</protein>
<organism evidence="1 2">
    <name type="scientific">Naganishia adeliensis</name>
    <dbReference type="NCBI Taxonomy" id="92952"/>
    <lineage>
        <taxon>Eukaryota</taxon>
        <taxon>Fungi</taxon>
        <taxon>Dikarya</taxon>
        <taxon>Basidiomycota</taxon>
        <taxon>Agaricomycotina</taxon>
        <taxon>Tremellomycetes</taxon>
        <taxon>Filobasidiales</taxon>
        <taxon>Filobasidiaceae</taxon>
        <taxon>Naganishia</taxon>
    </lineage>
</organism>
<accession>A0ACC2V4D1</accession>
<reference evidence="1" key="1">
    <citation type="submission" date="2023-04" db="EMBL/GenBank/DDBJ databases">
        <title>Draft Genome sequencing of Naganishia species isolated from polar environments using Oxford Nanopore Technology.</title>
        <authorList>
            <person name="Leo P."/>
            <person name="Venkateswaran K."/>
        </authorList>
    </citation>
    <scope>NUCLEOTIDE SEQUENCE</scope>
    <source>
        <strain evidence="1">MNA-CCFEE 5262</strain>
    </source>
</reference>
<proteinExistence type="predicted"/>
<dbReference type="EMBL" id="JASBWS010000149">
    <property type="protein sequence ID" value="KAJ9093750.1"/>
    <property type="molecule type" value="Genomic_DNA"/>
</dbReference>
<gene>
    <name evidence="1" type="ORF">QFC20_007057</name>
</gene>
<comment type="caution">
    <text evidence="1">The sequence shown here is derived from an EMBL/GenBank/DDBJ whole genome shotgun (WGS) entry which is preliminary data.</text>
</comment>
<name>A0ACC2V4D1_9TREE</name>
<evidence type="ECO:0000313" key="2">
    <source>
        <dbReference type="Proteomes" id="UP001230649"/>
    </source>
</evidence>
<dbReference type="Proteomes" id="UP001230649">
    <property type="component" value="Unassembled WGS sequence"/>
</dbReference>
<evidence type="ECO:0000313" key="1">
    <source>
        <dbReference type="EMBL" id="KAJ9093750.1"/>
    </source>
</evidence>
<keyword evidence="2" id="KW-1185">Reference proteome</keyword>